<accession>A0ABT2IH48</accession>
<evidence type="ECO:0000313" key="2">
    <source>
        <dbReference type="Proteomes" id="UP001142057"/>
    </source>
</evidence>
<proteinExistence type="predicted"/>
<evidence type="ECO:0000313" key="1">
    <source>
        <dbReference type="EMBL" id="MCT2407693.1"/>
    </source>
</evidence>
<dbReference type="RefSeq" id="WP_259828828.1">
    <property type="nucleotide sequence ID" value="NZ_JANZQH010000003.1"/>
</dbReference>
<name>A0ABT2IH48_9FLAO</name>
<gene>
    <name evidence="1" type="ORF">NZD88_09105</name>
</gene>
<reference evidence="1" key="1">
    <citation type="submission" date="2022-08" db="EMBL/GenBank/DDBJ databases">
        <title>Chryseobacterium antibioticum,isolated from the rhizosphere soil of Pyrola in Tibet.</title>
        <authorList>
            <person name="Kan Y."/>
        </authorList>
    </citation>
    <scope>NUCLEOTIDE SEQUENCE</scope>
    <source>
        <strain evidence="1">Pc2-12</strain>
    </source>
</reference>
<keyword evidence="2" id="KW-1185">Reference proteome</keyword>
<dbReference type="EMBL" id="JANZQH010000003">
    <property type="protein sequence ID" value="MCT2407693.1"/>
    <property type="molecule type" value="Genomic_DNA"/>
</dbReference>
<comment type="caution">
    <text evidence="1">The sequence shown here is derived from an EMBL/GenBank/DDBJ whole genome shotgun (WGS) entry which is preliminary data.</text>
</comment>
<sequence>MVHNNCGIVWKGFSKGELGIHFAKHGLEFGEITQGQYLKLAKNFAAETGEHIQEQTVKNFLIKFNSNTQEIFVGRMDVREIRTFYKANPAMTVKTPFQDALDYAATLIK</sequence>
<organism evidence="1 2">
    <name type="scientific">Chryseobacterium pyrolae</name>
    <dbReference type="NCBI Taxonomy" id="2987481"/>
    <lineage>
        <taxon>Bacteria</taxon>
        <taxon>Pseudomonadati</taxon>
        <taxon>Bacteroidota</taxon>
        <taxon>Flavobacteriia</taxon>
        <taxon>Flavobacteriales</taxon>
        <taxon>Weeksellaceae</taxon>
        <taxon>Chryseobacterium group</taxon>
        <taxon>Chryseobacterium</taxon>
    </lineage>
</organism>
<dbReference type="Proteomes" id="UP001142057">
    <property type="component" value="Unassembled WGS sequence"/>
</dbReference>
<protein>
    <submittedName>
        <fullName evidence="1">Uncharacterized protein</fullName>
    </submittedName>
</protein>